<accession>A0A0G0D7H8</accession>
<protein>
    <submittedName>
        <fullName evidence="2">Uncharacterized protein</fullName>
    </submittedName>
</protein>
<dbReference type="AlphaFoldDB" id="A0A0G0D7H8"/>
<dbReference type="InterPro" id="IPR009574">
    <property type="entry name" value="DUF1189"/>
</dbReference>
<comment type="caution">
    <text evidence="2">The sequence shown here is derived from an EMBL/GenBank/DDBJ whole genome shotgun (WGS) entry which is preliminary data.</text>
</comment>
<reference evidence="2 3" key="1">
    <citation type="journal article" date="2015" name="Nature">
        <title>rRNA introns, odd ribosomes, and small enigmatic genomes across a large radiation of phyla.</title>
        <authorList>
            <person name="Brown C.T."/>
            <person name="Hug L.A."/>
            <person name="Thomas B.C."/>
            <person name="Sharon I."/>
            <person name="Castelle C.J."/>
            <person name="Singh A."/>
            <person name="Wilkins M.J."/>
            <person name="Williams K.H."/>
            <person name="Banfield J.F."/>
        </authorList>
    </citation>
    <scope>NUCLEOTIDE SEQUENCE [LARGE SCALE GENOMIC DNA]</scope>
</reference>
<keyword evidence="1" id="KW-1133">Transmembrane helix</keyword>
<dbReference type="EMBL" id="LBPD01000015">
    <property type="protein sequence ID" value="KKP51427.1"/>
    <property type="molecule type" value="Genomic_DNA"/>
</dbReference>
<keyword evidence="1" id="KW-0812">Transmembrane</keyword>
<sequence>MNPLKTFFYSFTKSLFNPKYYKDVAKVRFWFSFKYLWFLLFILTLIKGFTLGGQYLKNRPQIQPEINKFVTYAENFYPSGLELKIKKGQLSTNVREPYVFDLEKTKLQTGQKHFLIIDTSGSIENYPQYNSYILATKNAVVYPSKSENNRVGETLVFYFR</sequence>
<evidence type="ECO:0000256" key="1">
    <source>
        <dbReference type="SAM" id="Phobius"/>
    </source>
</evidence>
<name>A0A0G0D7H8_9BACT</name>
<evidence type="ECO:0000313" key="3">
    <source>
        <dbReference type="Proteomes" id="UP000034045"/>
    </source>
</evidence>
<proteinExistence type="predicted"/>
<dbReference type="Pfam" id="PF06691">
    <property type="entry name" value="DUF1189"/>
    <property type="match status" value="1"/>
</dbReference>
<keyword evidence="1" id="KW-0472">Membrane</keyword>
<feature type="transmembrane region" description="Helical" evidence="1">
    <location>
        <begin position="35"/>
        <end position="56"/>
    </location>
</feature>
<dbReference type="Proteomes" id="UP000034045">
    <property type="component" value="Unassembled WGS sequence"/>
</dbReference>
<evidence type="ECO:0000313" key="2">
    <source>
        <dbReference type="EMBL" id="KKP51427.1"/>
    </source>
</evidence>
<gene>
    <name evidence="2" type="ORF">UR42_C0015G0016</name>
</gene>
<organism evidence="2 3">
    <name type="scientific">Candidatus Roizmanbacteria bacterium GW2011_GWA2_33_33</name>
    <dbReference type="NCBI Taxonomy" id="1618476"/>
    <lineage>
        <taxon>Bacteria</taxon>
        <taxon>Candidatus Roizmaniibacteriota</taxon>
    </lineage>
</organism>
<feature type="non-terminal residue" evidence="2">
    <location>
        <position position="160"/>
    </location>
</feature>